<accession>A0A6L9E8K7</accession>
<dbReference type="Proteomes" id="UP000475249">
    <property type="component" value="Unassembled WGS sequence"/>
</dbReference>
<comment type="caution">
    <text evidence="1">The sequence shown here is derived from an EMBL/GenBank/DDBJ whole genome shotgun (WGS) entry which is preliminary data.</text>
</comment>
<protein>
    <submittedName>
        <fullName evidence="1">Uncharacterized protein</fullName>
    </submittedName>
</protein>
<dbReference type="AlphaFoldDB" id="A0A6L9E8K7"/>
<sequence length="88" mass="10560">MSRFFKEKRQQEYHSQDHFQQCKYEENPQHILRLNLAVIPQCSIDPKSHGRIEAIDGPKRKIKFPAEELEKDIVVNGKQYQRKQNETH</sequence>
<name>A0A6L9E8K7_9FLAO</name>
<dbReference type="RefSeq" id="WP_161433797.1">
    <property type="nucleotide sequence ID" value="NZ_WXYO01000001.1"/>
</dbReference>
<keyword evidence="2" id="KW-1185">Reference proteome</keyword>
<proteinExistence type="predicted"/>
<organism evidence="1 2">
    <name type="scientific">Poritiphilus flavus</name>
    <dbReference type="NCBI Taxonomy" id="2697053"/>
    <lineage>
        <taxon>Bacteria</taxon>
        <taxon>Pseudomonadati</taxon>
        <taxon>Bacteroidota</taxon>
        <taxon>Flavobacteriia</taxon>
        <taxon>Flavobacteriales</taxon>
        <taxon>Flavobacteriaceae</taxon>
        <taxon>Poritiphilus</taxon>
    </lineage>
</organism>
<dbReference type="EMBL" id="WXYO01000001">
    <property type="protein sequence ID" value="NAS10941.1"/>
    <property type="molecule type" value="Genomic_DNA"/>
</dbReference>
<evidence type="ECO:0000313" key="1">
    <source>
        <dbReference type="EMBL" id="NAS10941.1"/>
    </source>
</evidence>
<reference evidence="1 2" key="1">
    <citation type="submission" date="2020-01" db="EMBL/GenBank/DDBJ databases">
        <title>Bacteria diversity of Porities sp.</title>
        <authorList>
            <person name="Wang G."/>
        </authorList>
    </citation>
    <scope>NUCLEOTIDE SEQUENCE [LARGE SCALE GENOMIC DNA]</scope>
    <source>
        <strain evidence="1 2">R33</strain>
    </source>
</reference>
<gene>
    <name evidence="1" type="ORF">GTQ38_02935</name>
</gene>
<evidence type="ECO:0000313" key="2">
    <source>
        <dbReference type="Proteomes" id="UP000475249"/>
    </source>
</evidence>